<evidence type="ECO:0000313" key="3">
    <source>
        <dbReference type="Proteomes" id="UP001153076"/>
    </source>
</evidence>
<evidence type="ECO:0000256" key="1">
    <source>
        <dbReference type="SAM" id="MobiDB-lite"/>
    </source>
</evidence>
<comment type="caution">
    <text evidence="2">The sequence shown here is derived from an EMBL/GenBank/DDBJ whole genome shotgun (WGS) entry which is preliminary data.</text>
</comment>
<dbReference type="AlphaFoldDB" id="A0A9Q1JUI2"/>
<feature type="compositionally biased region" description="Polar residues" evidence="1">
    <location>
        <begin position="103"/>
        <end position="118"/>
    </location>
</feature>
<gene>
    <name evidence="2" type="ORF">Cgig2_011110</name>
</gene>
<keyword evidence="3" id="KW-1185">Reference proteome</keyword>
<accession>A0A9Q1JUI2</accession>
<protein>
    <submittedName>
        <fullName evidence="2">Uncharacterized protein</fullName>
    </submittedName>
</protein>
<dbReference type="Proteomes" id="UP001153076">
    <property type="component" value="Unassembled WGS sequence"/>
</dbReference>
<organism evidence="2 3">
    <name type="scientific">Carnegiea gigantea</name>
    <dbReference type="NCBI Taxonomy" id="171969"/>
    <lineage>
        <taxon>Eukaryota</taxon>
        <taxon>Viridiplantae</taxon>
        <taxon>Streptophyta</taxon>
        <taxon>Embryophyta</taxon>
        <taxon>Tracheophyta</taxon>
        <taxon>Spermatophyta</taxon>
        <taxon>Magnoliopsida</taxon>
        <taxon>eudicotyledons</taxon>
        <taxon>Gunneridae</taxon>
        <taxon>Pentapetalae</taxon>
        <taxon>Caryophyllales</taxon>
        <taxon>Cactineae</taxon>
        <taxon>Cactaceae</taxon>
        <taxon>Cactoideae</taxon>
        <taxon>Echinocereeae</taxon>
        <taxon>Carnegiea</taxon>
    </lineage>
</organism>
<sequence length="191" mass="21178">MDSFESMKMLIVTDVFNRIDQDIFLNSGNGGYRLMIREIGTAVQIVHNDCIPFTNTPLENMESSGDIPGFEDLMASLEADNDMAQSNVRRDDPSMADTEREVAQQTPDKQNSNSNSKMGSVRPIVSSNEDSIYSRARTKTNLERLEAHKPPGYGTPELNQVNDLCQITDSKASGNPKAMNIVEELSEEGEI</sequence>
<name>A0A9Q1JUI2_9CARY</name>
<proteinExistence type="predicted"/>
<feature type="region of interest" description="Disordered" evidence="1">
    <location>
        <begin position="84"/>
        <end position="133"/>
    </location>
</feature>
<reference evidence="2" key="1">
    <citation type="submission" date="2022-04" db="EMBL/GenBank/DDBJ databases">
        <title>Carnegiea gigantea Genome sequencing and assembly v2.</title>
        <authorList>
            <person name="Copetti D."/>
            <person name="Sanderson M.J."/>
            <person name="Burquez A."/>
            <person name="Wojciechowski M.F."/>
        </authorList>
    </citation>
    <scope>NUCLEOTIDE SEQUENCE</scope>
    <source>
        <strain evidence="2">SGP5-SGP5p</strain>
        <tissue evidence="2">Aerial part</tissue>
    </source>
</reference>
<evidence type="ECO:0000313" key="2">
    <source>
        <dbReference type="EMBL" id="KAJ8431257.1"/>
    </source>
</evidence>
<feature type="compositionally biased region" description="Basic and acidic residues" evidence="1">
    <location>
        <begin position="88"/>
        <end position="102"/>
    </location>
</feature>
<dbReference type="EMBL" id="JAKOGI010000702">
    <property type="protein sequence ID" value="KAJ8431257.1"/>
    <property type="molecule type" value="Genomic_DNA"/>
</dbReference>